<proteinExistence type="predicted"/>
<reference evidence="3" key="1">
    <citation type="journal article" date="2019" name="Int. J. Syst. Evol. Microbiol.">
        <title>The Global Catalogue of Microorganisms (GCM) 10K type strain sequencing project: providing services to taxonomists for standard genome sequencing and annotation.</title>
        <authorList>
            <consortium name="The Broad Institute Genomics Platform"/>
            <consortium name="The Broad Institute Genome Sequencing Center for Infectious Disease"/>
            <person name="Wu L."/>
            <person name="Ma J."/>
        </authorList>
    </citation>
    <scope>NUCLEOTIDE SEQUENCE [LARGE SCALE GENOMIC DNA]</scope>
    <source>
        <strain evidence="3">JCM 18123</strain>
    </source>
</reference>
<organism evidence="2 3">
    <name type="scientific">Streptomonospora halophila</name>
    <dbReference type="NCBI Taxonomy" id="427369"/>
    <lineage>
        <taxon>Bacteria</taxon>
        <taxon>Bacillati</taxon>
        <taxon>Actinomycetota</taxon>
        <taxon>Actinomycetes</taxon>
        <taxon>Streptosporangiales</taxon>
        <taxon>Nocardiopsidaceae</taxon>
        <taxon>Streptomonospora</taxon>
    </lineage>
</organism>
<dbReference type="EMBL" id="BAABIK010000023">
    <property type="protein sequence ID" value="GAA4950395.1"/>
    <property type="molecule type" value="Genomic_DNA"/>
</dbReference>
<evidence type="ECO:0000256" key="1">
    <source>
        <dbReference type="SAM" id="Phobius"/>
    </source>
</evidence>
<keyword evidence="1" id="KW-0812">Transmembrane</keyword>
<keyword evidence="1" id="KW-1133">Transmembrane helix</keyword>
<evidence type="ECO:0000313" key="2">
    <source>
        <dbReference type="EMBL" id="GAA4950395.1"/>
    </source>
</evidence>
<evidence type="ECO:0008006" key="4">
    <source>
        <dbReference type="Google" id="ProtNLM"/>
    </source>
</evidence>
<comment type="caution">
    <text evidence="2">The sequence shown here is derived from an EMBL/GenBank/DDBJ whole genome shotgun (WGS) entry which is preliminary data.</text>
</comment>
<dbReference type="RefSeq" id="WP_345557916.1">
    <property type="nucleotide sequence ID" value="NZ_BAABIK010000023.1"/>
</dbReference>
<protein>
    <recommendedName>
        <fullName evidence="4">Alkaline shock response membrane anchor protein AmaP</fullName>
    </recommendedName>
</protein>
<feature type="transmembrane region" description="Helical" evidence="1">
    <location>
        <begin position="20"/>
        <end position="42"/>
    </location>
</feature>
<keyword evidence="1" id="KW-0472">Membrane</keyword>
<sequence>MTETPASTARRTSRGNRCGLVLIGAALAAAGALALAAGSGLLGRRLADAEVYSWPSGAAGTLLSYGVVAVAVPAALLALRWMIVQGRSGTVNRLVVEADSGRGATEMTEGAAREAFEEAVGGYDGVRRARARVTDSALTPHLRLDLTLDDDADVADLWRRVRSEALADLRTALDREALPTVIRVSTTAPPKNPRRAPE</sequence>
<keyword evidence="3" id="KW-1185">Reference proteome</keyword>
<name>A0ABP9GUA9_9ACTN</name>
<dbReference type="Proteomes" id="UP001499993">
    <property type="component" value="Unassembled WGS sequence"/>
</dbReference>
<gene>
    <name evidence="2" type="ORF">GCM10023224_38370</name>
</gene>
<feature type="transmembrane region" description="Helical" evidence="1">
    <location>
        <begin position="62"/>
        <end position="83"/>
    </location>
</feature>
<accession>A0ABP9GUA9</accession>
<evidence type="ECO:0000313" key="3">
    <source>
        <dbReference type="Proteomes" id="UP001499993"/>
    </source>
</evidence>